<dbReference type="GO" id="GO:0005524">
    <property type="term" value="F:ATP binding"/>
    <property type="evidence" value="ECO:0007669"/>
    <property type="project" value="UniProtKB-KW"/>
</dbReference>
<dbReference type="PANTHER" id="PTHR11059">
    <property type="entry name" value="DNA REPAIR PROTEIN RECN"/>
    <property type="match status" value="1"/>
</dbReference>
<keyword evidence="6" id="KW-0067">ATP-binding</keyword>
<dbReference type="AlphaFoldDB" id="A0A2A4I225"/>
<dbReference type="NCBIfam" id="TIGR00634">
    <property type="entry name" value="recN"/>
    <property type="match status" value="1"/>
</dbReference>
<dbReference type="InterPro" id="IPR004604">
    <property type="entry name" value="DNA_recomb/repair_RecN"/>
</dbReference>
<comment type="caution">
    <text evidence="11">The sequence shown here is derived from an EMBL/GenBank/DDBJ whole genome shotgun (WGS) entry which is preliminary data.</text>
</comment>
<dbReference type="FunFam" id="3.40.50.300:FF:000356">
    <property type="entry name" value="DNA repair protein RecN"/>
    <property type="match status" value="1"/>
</dbReference>
<evidence type="ECO:0000256" key="1">
    <source>
        <dbReference type="ARBA" id="ARBA00003618"/>
    </source>
</evidence>
<evidence type="ECO:0000256" key="6">
    <source>
        <dbReference type="ARBA" id="ARBA00022840"/>
    </source>
</evidence>
<dbReference type="GO" id="GO:0006281">
    <property type="term" value="P:DNA repair"/>
    <property type="evidence" value="ECO:0007669"/>
    <property type="project" value="UniProtKB-KW"/>
</dbReference>
<dbReference type="GO" id="GO:0043590">
    <property type="term" value="C:bacterial nucleoid"/>
    <property type="evidence" value="ECO:0007669"/>
    <property type="project" value="TreeGrafter"/>
</dbReference>
<dbReference type="GO" id="GO:0009432">
    <property type="term" value="P:SOS response"/>
    <property type="evidence" value="ECO:0007669"/>
    <property type="project" value="TreeGrafter"/>
</dbReference>
<dbReference type="CDD" id="cd03241">
    <property type="entry name" value="ABC_RecN"/>
    <property type="match status" value="2"/>
</dbReference>
<protein>
    <recommendedName>
        <fullName evidence="3 9">DNA repair protein RecN</fullName>
    </recommendedName>
    <alternativeName>
        <fullName evidence="8 9">Recombination protein N</fullName>
    </alternativeName>
</protein>
<dbReference type="GO" id="GO:0006310">
    <property type="term" value="P:DNA recombination"/>
    <property type="evidence" value="ECO:0007669"/>
    <property type="project" value="InterPro"/>
</dbReference>
<organism evidence="11 12">
    <name type="scientific">Sphingomonas ginsenosidimutans</name>
    <dbReference type="NCBI Taxonomy" id="862134"/>
    <lineage>
        <taxon>Bacteria</taxon>
        <taxon>Pseudomonadati</taxon>
        <taxon>Pseudomonadota</taxon>
        <taxon>Alphaproteobacteria</taxon>
        <taxon>Sphingomonadales</taxon>
        <taxon>Sphingomonadaceae</taxon>
        <taxon>Sphingomonas</taxon>
    </lineage>
</organism>
<dbReference type="Gene3D" id="3.40.50.300">
    <property type="entry name" value="P-loop containing nucleotide triphosphate hydrolases"/>
    <property type="match status" value="2"/>
</dbReference>
<name>A0A2A4I225_9SPHN</name>
<evidence type="ECO:0000256" key="7">
    <source>
        <dbReference type="ARBA" id="ARBA00023204"/>
    </source>
</evidence>
<evidence type="ECO:0000313" key="11">
    <source>
        <dbReference type="EMBL" id="PCG10321.1"/>
    </source>
</evidence>
<evidence type="ECO:0000256" key="8">
    <source>
        <dbReference type="ARBA" id="ARBA00033408"/>
    </source>
</evidence>
<reference evidence="11 12" key="1">
    <citation type="submission" date="2017-09" db="EMBL/GenBank/DDBJ databases">
        <title>Sphingomonas ginsenosidimutans KACC 14949, whole genome shotgun sequence.</title>
        <authorList>
            <person name="Feng G."/>
            <person name="Zhu H."/>
        </authorList>
    </citation>
    <scope>NUCLEOTIDE SEQUENCE [LARGE SCALE GENOMIC DNA]</scope>
    <source>
        <strain evidence="11 12">KACC 14949</strain>
    </source>
</reference>
<dbReference type="PIRSF" id="PIRSF003128">
    <property type="entry name" value="RecN"/>
    <property type="match status" value="1"/>
</dbReference>
<accession>A0A2A4I225</accession>
<feature type="domain" description="RecF/RecN/SMC N-terminal" evidence="10">
    <location>
        <begin position="14"/>
        <end position="507"/>
    </location>
</feature>
<dbReference type="InterPro" id="IPR027417">
    <property type="entry name" value="P-loop_NTPase"/>
</dbReference>
<proteinExistence type="inferred from homology"/>
<keyword evidence="12" id="KW-1185">Reference proteome</keyword>
<dbReference type="Proteomes" id="UP000218784">
    <property type="component" value="Unassembled WGS sequence"/>
</dbReference>
<dbReference type="Pfam" id="PF02463">
    <property type="entry name" value="SMC_N"/>
    <property type="match status" value="1"/>
</dbReference>
<evidence type="ECO:0000256" key="9">
    <source>
        <dbReference type="PIRNR" id="PIRNR003128"/>
    </source>
</evidence>
<sequence>MLTALSIRDVVLIEALELEFGAGLGVLTGETGAGKSILLDALGLALGRRGDSALVRSGAAQAVVTATFDAPPAVTALLADNGLEIDADEPLIVRRIVKADGGSRGFVNDQPASASLLREIGGMLVEIHGQHDDRGLLAAAGHRTLLDAYARGGTREVAAAHAAWRAAEEALASARDGIAAAQRDRDWLQHAVAELSALAPETGEEETLAERRRTMQRAEKIASDLDAVTGHLEGSAGAMTHLRQAARVLERIAGDHPALAEALAAVDRAVIEGAVAEEKLRDAALALMHDPRQLEEDEARLFELRAMARKHRVQPDDLAALEQELRERLERLNAGEDGLADLDARVAATRAAYRAAAQALTEIRTAAATRLDAAVAGELAPLKLDAARFRTVVAPLDERDWSAAGQDRVEFEIATNPGAPFGPLAKIASGGELSRFILALKVALAETGGAATMIFDEIDRGVGGAVASAIGERLARLAEATQLLVVTHSPQVAARGAAHLLIAKSSDGTVTRTGVRPLDSDERREEIARMLSGATVTDEARAQAVRLLETA</sequence>
<evidence type="ECO:0000256" key="5">
    <source>
        <dbReference type="ARBA" id="ARBA00022763"/>
    </source>
</evidence>
<dbReference type="PANTHER" id="PTHR11059:SF0">
    <property type="entry name" value="DNA REPAIR PROTEIN RECN"/>
    <property type="match status" value="1"/>
</dbReference>
<evidence type="ECO:0000313" key="12">
    <source>
        <dbReference type="Proteomes" id="UP000218784"/>
    </source>
</evidence>
<evidence type="ECO:0000256" key="3">
    <source>
        <dbReference type="ARBA" id="ARBA00021315"/>
    </source>
</evidence>
<keyword evidence="5 9" id="KW-0227">DNA damage</keyword>
<dbReference type="SUPFAM" id="SSF52540">
    <property type="entry name" value="P-loop containing nucleoside triphosphate hydrolases"/>
    <property type="match status" value="2"/>
</dbReference>
<keyword evidence="7 9" id="KW-0234">DNA repair</keyword>
<keyword evidence="4" id="KW-0547">Nucleotide-binding</keyword>
<evidence type="ECO:0000256" key="2">
    <source>
        <dbReference type="ARBA" id="ARBA00009441"/>
    </source>
</evidence>
<dbReference type="EMBL" id="NWVD01000001">
    <property type="protein sequence ID" value="PCG10321.1"/>
    <property type="molecule type" value="Genomic_DNA"/>
</dbReference>
<dbReference type="RefSeq" id="WP_096609957.1">
    <property type="nucleotide sequence ID" value="NZ_NWVD01000001.1"/>
</dbReference>
<comment type="similarity">
    <text evidence="2 9">Belongs to the RecN family.</text>
</comment>
<gene>
    <name evidence="11" type="primary">recN</name>
    <name evidence="11" type="ORF">COA17_02420</name>
</gene>
<evidence type="ECO:0000256" key="4">
    <source>
        <dbReference type="ARBA" id="ARBA00022741"/>
    </source>
</evidence>
<dbReference type="InterPro" id="IPR003395">
    <property type="entry name" value="RecF/RecN/SMC_N"/>
</dbReference>
<evidence type="ECO:0000259" key="10">
    <source>
        <dbReference type="Pfam" id="PF02463"/>
    </source>
</evidence>
<comment type="function">
    <text evidence="1 9">May be involved in recombinational repair of damaged DNA.</text>
</comment>